<comment type="function">
    <text evidence="8">This protein binds specifically to 23S rRNA; its binding is stimulated by other ribosomal proteins, e.g. L4, L17, and L20. It is important during the early stages of 50S assembly. It makes multiple contacts with different domains of the 23S rRNA in the assembled 50S subunit and ribosome.</text>
</comment>
<dbReference type="InterPro" id="IPR036394">
    <property type="entry name" value="Ribosomal_uL22_sf"/>
</dbReference>
<accession>A0A0H3XHP6</accession>
<dbReference type="PANTHER" id="PTHR13501">
    <property type="entry name" value="CHLOROPLAST 50S RIBOSOMAL PROTEIN L22-RELATED"/>
    <property type="match status" value="1"/>
</dbReference>
<evidence type="ECO:0000313" key="14">
    <source>
        <dbReference type="EMBL" id="AKM53875.1"/>
    </source>
</evidence>
<comment type="function">
    <text evidence="1 10">The globular domain of the protein is located near the polypeptide exit tunnel on the outside of the subunit, while an extended beta-hairpin is found that lines the wall of the exit tunnel in the center of the 70S ribosome.</text>
</comment>
<name>A0A0H3XHP6_9MOLU</name>
<dbReference type="HAMAP" id="MF_01331_B">
    <property type="entry name" value="Ribosomal_uL22_B"/>
    <property type="match status" value="1"/>
</dbReference>
<dbReference type="RefSeq" id="WP_047791142.1">
    <property type="nucleotide sequence ID" value="NZ_CP011856.1"/>
</dbReference>
<evidence type="ECO:0000256" key="1">
    <source>
        <dbReference type="ARBA" id="ARBA00003478"/>
    </source>
</evidence>
<reference evidence="14 15" key="1">
    <citation type="journal article" date="2015" name="Genome Biol. Evol.">
        <title>Found and Lost: The Fates of Horizontally Acquired Genes in Arthropod-Symbiotic Spiroplasma.</title>
        <authorList>
            <person name="Lo W.S."/>
            <person name="Gasparich G.E."/>
            <person name="Kuo C.H."/>
        </authorList>
    </citation>
    <scope>NUCLEOTIDE SEQUENCE [LARGE SCALE GENOMIC DNA]</scope>
    <source>
        <strain evidence="15">TDA-040725-5</strain>
    </source>
</reference>
<dbReference type="InterPro" id="IPR018260">
    <property type="entry name" value="Ribosomal_uL22_CS"/>
</dbReference>
<dbReference type="InterPro" id="IPR001063">
    <property type="entry name" value="Ribosomal_uL22"/>
</dbReference>
<gene>
    <name evidence="10 14" type="primary">rplV</name>
    <name evidence="14" type="ORF">SERIO_v1c02910</name>
</gene>
<proteinExistence type="inferred from homology"/>
<evidence type="ECO:0000256" key="6">
    <source>
        <dbReference type="ARBA" id="ARBA00022980"/>
    </source>
</evidence>
<dbReference type="PANTHER" id="PTHR13501:SF8">
    <property type="entry name" value="LARGE RIBOSOMAL SUBUNIT PROTEIN UL22M"/>
    <property type="match status" value="1"/>
</dbReference>
<evidence type="ECO:0000256" key="7">
    <source>
        <dbReference type="ARBA" id="ARBA00023274"/>
    </source>
</evidence>
<keyword evidence="4 10" id="KW-0699">rRNA-binding</keyword>
<evidence type="ECO:0000256" key="5">
    <source>
        <dbReference type="ARBA" id="ARBA00022884"/>
    </source>
</evidence>
<evidence type="ECO:0000256" key="10">
    <source>
        <dbReference type="HAMAP-Rule" id="MF_01331"/>
    </source>
</evidence>
<evidence type="ECO:0000256" key="2">
    <source>
        <dbReference type="ARBA" id="ARBA00009451"/>
    </source>
</evidence>
<comment type="function">
    <text evidence="10 13">This protein binds specifically to 23S rRNA; its binding is stimulated by other ribosomal proteins, e.g., L4, L17, and L20. It is important during the early stages of 50S assembly. It makes multiple contacts with different domains of the 23S rRNA in the assembled 50S subunit and ribosome.</text>
</comment>
<dbReference type="Pfam" id="PF00237">
    <property type="entry name" value="Ribosomal_L22"/>
    <property type="match status" value="1"/>
</dbReference>
<evidence type="ECO:0000256" key="12">
    <source>
        <dbReference type="RuleBase" id="RU004006"/>
    </source>
</evidence>
<evidence type="ECO:0000256" key="13">
    <source>
        <dbReference type="RuleBase" id="RU004008"/>
    </source>
</evidence>
<dbReference type="Gene3D" id="3.90.470.10">
    <property type="entry name" value="Ribosomal protein L22/L17"/>
    <property type="match status" value="1"/>
</dbReference>
<evidence type="ECO:0000313" key="15">
    <source>
        <dbReference type="Proteomes" id="UP000035661"/>
    </source>
</evidence>
<evidence type="ECO:0000256" key="8">
    <source>
        <dbReference type="ARBA" id="ARBA00025084"/>
    </source>
</evidence>
<evidence type="ECO:0000256" key="3">
    <source>
        <dbReference type="ARBA" id="ARBA00011838"/>
    </source>
</evidence>
<dbReference type="GO" id="GO:0019843">
    <property type="term" value="F:rRNA binding"/>
    <property type="evidence" value="ECO:0007669"/>
    <property type="project" value="UniProtKB-UniRule"/>
</dbReference>
<dbReference type="GO" id="GO:0022625">
    <property type="term" value="C:cytosolic large ribosomal subunit"/>
    <property type="evidence" value="ECO:0007669"/>
    <property type="project" value="TreeGrafter"/>
</dbReference>
<dbReference type="InterPro" id="IPR005727">
    <property type="entry name" value="Ribosomal_uL22_bac/chlpt-type"/>
</dbReference>
<protein>
    <recommendedName>
        <fullName evidence="9 10">Large ribosomal subunit protein uL22</fullName>
    </recommendedName>
</protein>
<keyword evidence="6 10" id="KW-0689">Ribosomal protein</keyword>
<comment type="similarity">
    <text evidence="2 10 11">Belongs to the universal ribosomal protein uL22 family.</text>
</comment>
<dbReference type="EMBL" id="CP011856">
    <property type="protein sequence ID" value="AKM53875.1"/>
    <property type="molecule type" value="Genomic_DNA"/>
</dbReference>
<reference evidence="15" key="2">
    <citation type="submission" date="2015-06" db="EMBL/GenBank/DDBJ databases">
        <title>Complete genome sequence of Spiroplasma eriocheiris TDA-040725-5 (DSM 21848).</title>
        <authorList>
            <person name="Lo W.-S."/>
            <person name="Kuo C.-H."/>
        </authorList>
    </citation>
    <scope>NUCLEOTIDE SEQUENCE [LARGE SCALE GENOMIC DNA]</scope>
    <source>
        <strain evidence="15">TDA-040725-5</strain>
    </source>
</reference>
<keyword evidence="7 10" id="KW-0687">Ribonucleoprotein</keyword>
<dbReference type="NCBIfam" id="TIGR01044">
    <property type="entry name" value="rplV_bact"/>
    <property type="match status" value="1"/>
</dbReference>
<dbReference type="PATRIC" id="fig|743698.3.peg.293"/>
<dbReference type="Proteomes" id="UP000035661">
    <property type="component" value="Chromosome"/>
</dbReference>
<sequence length="112" mass="12455">MNVQAHLRMIRISPRKVSLVADLIRNKKVGEAIVILDNTNKKSSVPVKKLVKSAVANAVNNNGLDADKLFIKEIFVNEGPTLKRFRPRAHGRAYEILKRTSHITITVSDGAQ</sequence>
<dbReference type="GO" id="GO:0003735">
    <property type="term" value="F:structural constituent of ribosome"/>
    <property type="evidence" value="ECO:0007669"/>
    <property type="project" value="InterPro"/>
</dbReference>
<dbReference type="CDD" id="cd00336">
    <property type="entry name" value="Ribosomal_L22"/>
    <property type="match status" value="1"/>
</dbReference>
<comment type="subunit">
    <text evidence="3 10 12">Part of the 50S ribosomal subunit.</text>
</comment>
<dbReference type="InterPro" id="IPR047867">
    <property type="entry name" value="Ribosomal_uL22_bac/org-type"/>
</dbReference>
<evidence type="ECO:0000256" key="4">
    <source>
        <dbReference type="ARBA" id="ARBA00022730"/>
    </source>
</evidence>
<dbReference type="GO" id="GO:0006412">
    <property type="term" value="P:translation"/>
    <property type="evidence" value="ECO:0007669"/>
    <property type="project" value="UniProtKB-UniRule"/>
</dbReference>
<organism evidence="14 15">
    <name type="scientific">Spiroplasma eriocheiris</name>
    <dbReference type="NCBI Taxonomy" id="315358"/>
    <lineage>
        <taxon>Bacteria</taxon>
        <taxon>Bacillati</taxon>
        <taxon>Mycoplasmatota</taxon>
        <taxon>Mollicutes</taxon>
        <taxon>Entomoplasmatales</taxon>
        <taxon>Spiroplasmataceae</taxon>
        <taxon>Spiroplasma</taxon>
    </lineage>
</organism>
<dbReference type="KEGG" id="seri:SERIO_v1c02910"/>
<keyword evidence="5 10" id="KW-0694">RNA-binding</keyword>
<dbReference type="STRING" id="315358.SERIO_v1c02910"/>
<keyword evidence="15" id="KW-1185">Reference proteome</keyword>
<evidence type="ECO:0000256" key="11">
    <source>
        <dbReference type="RuleBase" id="RU004005"/>
    </source>
</evidence>
<evidence type="ECO:0000256" key="9">
    <source>
        <dbReference type="ARBA" id="ARBA00035207"/>
    </source>
</evidence>
<dbReference type="AlphaFoldDB" id="A0A0H3XHP6"/>
<dbReference type="PROSITE" id="PS00464">
    <property type="entry name" value="RIBOSOMAL_L22"/>
    <property type="match status" value="1"/>
</dbReference>
<dbReference type="SUPFAM" id="SSF54843">
    <property type="entry name" value="Ribosomal protein L22"/>
    <property type="match status" value="1"/>
</dbReference>